<evidence type="ECO:0000256" key="1">
    <source>
        <dbReference type="SAM" id="MobiDB-lite"/>
    </source>
</evidence>
<sequence>MEKTLTRLKSNLKSRRKLSLPMLVGQFHQHWNGTNSSESQQLAANGPKSAESEELLSESADVMAPACGSSPEDVDCSDDESALGDLSARSPMGKAWLSFGRSRRVKSRNKPRRWPSTPAFLPTSSRSGTTLGSTGELAEPVVAIAQPLPSLPTPLSAIANGHGGSSHNLTTKTPTVRPQPYIQGYHLTLPSFLSNRGRQQQQQLNGNHSQKHRQLQQEMASGRQNDVYHRVMESDDDDSADGDANVATSLTTVVVAAPQAPSTAKRTISSPLPMDVPAARSGEDGSSSSNGANHHRHAPPPSPSPPPLPPQRNPSRMNDSSLLLNKQESPIVPEDQVPRVNPPAHKTHPDGIGHQVISKGSLALAVSLPSINNFHSDAELEELRPSEEEISGLRSNSPKRPEQQRRVTKLKRRKAYYRHKKDGRSKSLTHIDTLDPGMLVSRENSGDSRSEPDSTMQLAGGSQDRLTVPAMATAALSSPIVSTVVALTSPAPINSSALTTEEHSSSDPAVRRRRLSNLYKITSSEYFSVSFDCLEEPGQEEFVAASKGTSLREALAAVCMRRGVDLSNVNVYLDSSKTPLSLITTETFWLGGKHLRIKAKDGVKSPVRNVVSKPLLQHQSSRKSSGSNRSGKTSRALSGATSTEDPTALGADCTTHPVSGNLPISMANLASSGSHEGSLKGKGAKATTRWSGLFGSTYKDTKMDLLADQLNDYSRHGIPRLPHLLTFEADEDTEEALYSLEEDWKLIVMDWTSLPERQRQQQNAIWELVQTEVAYLRTLKVITDLFMACLCNLQAAQILNEIDTERLFSNLPEIYVANRQFWAEHVFPMLKNARSARAPLDPTSLREGFLKFDELFHPYTKYCLDQSQCQQYCKEKDHDNELFKAYLAWCETQRDCNRLRLMDILVKPMQRLTKYSLLLKAVHKKTDAEEHKPVVVEMIQSVESFVGQVNSALRQRHEQERLREILSRIESYDVVEAKDEEVERLVKSHCDLDLTKPMPYCSENQRRYLLIEGDLKLRDQGTSKMDVHCFLFTDVLLICKPVARKAEKVKVIRPPCLVDRLVVIELTRDPAGLGLVYLNELGTASAAFSLHASEPKQSKVWLDHLRKSQELYRDAKATAAAAAVHPDPSLYYDEDDDLDYPHSALLVARSPRGSSRGSRGSSLIHSHRISPSLPFLTAENDELNVAVGSVDMNDLANANRGNLVDSLEIKRTSSASSEESGPHAPPAAVKQIPSPRTDRRSIVGRSLHHSMSPVPTPNTLTVQVPHVKAVSNQGQSLPNLLSIAVPVPVTPASGTTSGMGSSLNVSGRVHSPSALNQRGVSYPPPSPRGLTRTQPVPQSRNPPLVKTRRLASVAGLVNVNVTDPSNQHLATCEAINPNVELRTFTNGVAATTPEIVTESFDLNEVGAELEDELVDPEYDDHRQVLNAALAKRLSRNERLDHRRYHTAGAIEDIKKQDAKNNSIHKRLSWNYGQQANQTVSPSSSLSTSRLLRSGLMGSATNSDSMLSFSSSGVSSTGSLHLSTASEVEDVLELEPDVNYKMHISSTYICNSELPKTEGTHVQVRPFQDKQSHNILHSSRAAPPPPPPRSLPVPASLPLSGDLRLDVSEVCDGISSVQITVSGAECCSSPNATSPTVNGKPSRADLIRMKDLIMGDTSMEASEV</sequence>
<feature type="compositionally biased region" description="Low complexity" evidence="1">
    <location>
        <begin position="622"/>
        <end position="635"/>
    </location>
</feature>
<dbReference type="CDD" id="cd13244">
    <property type="entry name" value="PH_PLEKHG5_G6"/>
    <property type="match status" value="1"/>
</dbReference>
<dbReference type="InterPro" id="IPR035899">
    <property type="entry name" value="DBL_dom_sf"/>
</dbReference>
<feature type="compositionally biased region" description="Low complexity" evidence="1">
    <location>
        <begin position="123"/>
        <end position="132"/>
    </location>
</feature>
<feature type="compositionally biased region" description="Polar residues" evidence="1">
    <location>
        <begin position="260"/>
        <end position="270"/>
    </location>
</feature>
<dbReference type="InterPro" id="IPR000219">
    <property type="entry name" value="DH_dom"/>
</dbReference>
<dbReference type="PROSITE" id="PS50010">
    <property type="entry name" value="DH_2"/>
    <property type="match status" value="1"/>
</dbReference>
<accession>A0A0P5P1T3</accession>
<feature type="compositionally biased region" description="Acidic residues" evidence="1">
    <location>
        <begin position="72"/>
        <end position="82"/>
    </location>
</feature>
<dbReference type="Pfam" id="PF02196">
    <property type="entry name" value="RBD"/>
    <property type="match status" value="1"/>
</dbReference>
<dbReference type="SUPFAM" id="SSF50729">
    <property type="entry name" value="PH domain-like"/>
    <property type="match status" value="1"/>
</dbReference>
<dbReference type="InterPro" id="IPR011993">
    <property type="entry name" value="PH-like_dom_sf"/>
</dbReference>
<dbReference type="CDD" id="cd00160">
    <property type="entry name" value="RhoGEF"/>
    <property type="match status" value="1"/>
</dbReference>
<dbReference type="Gene3D" id="2.30.29.30">
    <property type="entry name" value="Pleckstrin-homology domain (PH domain)/Phosphotyrosine-binding domain (PTB)"/>
    <property type="match status" value="1"/>
</dbReference>
<feature type="region of interest" description="Disordered" evidence="1">
    <location>
        <begin position="1295"/>
        <end position="1343"/>
    </location>
</feature>
<feature type="region of interest" description="Disordered" evidence="1">
    <location>
        <begin position="101"/>
        <end position="132"/>
    </location>
</feature>
<name>A0A0P5P1T3_9CRUS</name>
<feature type="compositionally biased region" description="Pro residues" evidence="1">
    <location>
        <begin position="299"/>
        <end position="312"/>
    </location>
</feature>
<feature type="region of interest" description="Disordered" evidence="1">
    <location>
        <begin position="259"/>
        <end position="354"/>
    </location>
</feature>
<dbReference type="InterPro" id="IPR040181">
    <property type="entry name" value="PKHG5/7"/>
</dbReference>
<feature type="compositionally biased region" description="Polar residues" evidence="1">
    <location>
        <begin position="1331"/>
        <end position="1341"/>
    </location>
</feature>
<feature type="region of interest" description="Disordered" evidence="1">
    <location>
        <begin position="609"/>
        <end position="656"/>
    </location>
</feature>
<feature type="region of interest" description="Disordered" evidence="1">
    <location>
        <begin position="1210"/>
        <end position="1239"/>
    </location>
</feature>
<reference evidence="2" key="1">
    <citation type="submission" date="2015-10" db="EMBL/GenBank/DDBJ databases">
        <title>EvidentialGene: Evidence-directed Construction of Complete mRNA Transcriptomes without Genomes.</title>
        <authorList>
            <person name="Gilbert D.G."/>
        </authorList>
    </citation>
    <scope>NUCLEOTIDE SEQUENCE</scope>
</reference>
<dbReference type="EMBL" id="GDIQ01056536">
    <property type="protein sequence ID" value="JAN38201.1"/>
    <property type="molecule type" value="Transcribed_RNA"/>
</dbReference>
<dbReference type="GO" id="GO:0043542">
    <property type="term" value="P:endothelial cell migration"/>
    <property type="evidence" value="ECO:0007669"/>
    <property type="project" value="TreeGrafter"/>
</dbReference>
<feature type="region of interest" description="Disordered" evidence="1">
    <location>
        <begin position="31"/>
        <end position="87"/>
    </location>
</feature>
<proteinExistence type="predicted"/>
<dbReference type="InterPro" id="IPR001849">
    <property type="entry name" value="PH_domain"/>
</dbReference>
<dbReference type="SMART" id="SM00325">
    <property type="entry name" value="RhoGEF"/>
    <property type="match status" value="1"/>
</dbReference>
<dbReference type="Pfam" id="PF00621">
    <property type="entry name" value="RhoGEF"/>
    <property type="match status" value="1"/>
</dbReference>
<feature type="region of interest" description="Disordered" evidence="1">
    <location>
        <begin position="197"/>
        <end position="224"/>
    </location>
</feature>
<dbReference type="SUPFAM" id="SSF48065">
    <property type="entry name" value="DBL homology domain (DH-domain)"/>
    <property type="match status" value="1"/>
</dbReference>
<feature type="compositionally biased region" description="Polar residues" evidence="1">
    <location>
        <begin position="1295"/>
        <end position="1305"/>
    </location>
</feature>
<feature type="compositionally biased region" description="Polar residues" evidence="1">
    <location>
        <begin position="313"/>
        <end position="328"/>
    </location>
</feature>
<dbReference type="GO" id="GO:0005085">
    <property type="term" value="F:guanyl-nucleotide exchange factor activity"/>
    <property type="evidence" value="ECO:0007669"/>
    <property type="project" value="InterPro"/>
</dbReference>
<dbReference type="GO" id="GO:0007266">
    <property type="term" value="P:Rho protein signal transduction"/>
    <property type="evidence" value="ECO:0007669"/>
    <property type="project" value="TreeGrafter"/>
</dbReference>
<dbReference type="InterPro" id="IPR003116">
    <property type="entry name" value="RBD_dom"/>
</dbReference>
<protein>
    <submittedName>
        <fullName evidence="2">Pleckstrin domain-containing family G member</fullName>
    </submittedName>
</protein>
<dbReference type="GO" id="GO:0030139">
    <property type="term" value="C:endocytic vesicle"/>
    <property type="evidence" value="ECO:0007669"/>
    <property type="project" value="TreeGrafter"/>
</dbReference>
<evidence type="ECO:0000313" key="2">
    <source>
        <dbReference type="EMBL" id="JAN38201.1"/>
    </source>
</evidence>
<dbReference type="CDD" id="cd17068">
    <property type="entry name" value="RBD_PLEKHG5"/>
    <property type="match status" value="1"/>
</dbReference>
<feature type="compositionally biased region" description="Polar residues" evidence="1">
    <location>
        <begin position="31"/>
        <end position="43"/>
    </location>
</feature>
<feature type="compositionally biased region" description="Basic residues" evidence="1">
    <location>
        <begin position="101"/>
        <end position="113"/>
    </location>
</feature>
<feature type="compositionally biased region" description="Low complexity" evidence="1">
    <location>
        <begin position="197"/>
        <end position="208"/>
    </location>
</feature>
<dbReference type="GO" id="GO:0005886">
    <property type="term" value="C:plasma membrane"/>
    <property type="evidence" value="ECO:0007669"/>
    <property type="project" value="TreeGrafter"/>
</dbReference>
<dbReference type="PANTHER" id="PTHR13217">
    <property type="entry name" value="PLECKSTRIN HOMOLOGY DOMAIN-CONTAINING FAMILY G MEMBER 7"/>
    <property type="match status" value="1"/>
</dbReference>
<dbReference type="PANTHER" id="PTHR13217:SF11">
    <property type="entry name" value="PLECKSTRIN HOMOLOGY DOMAIN-CONTAINING FAMILY G MEMBER 5"/>
    <property type="match status" value="1"/>
</dbReference>
<dbReference type="OrthoDB" id="5585231at2759"/>
<organism evidence="2">
    <name type="scientific">Daphnia magna</name>
    <dbReference type="NCBI Taxonomy" id="35525"/>
    <lineage>
        <taxon>Eukaryota</taxon>
        <taxon>Metazoa</taxon>
        <taxon>Ecdysozoa</taxon>
        <taxon>Arthropoda</taxon>
        <taxon>Crustacea</taxon>
        <taxon>Branchiopoda</taxon>
        <taxon>Diplostraca</taxon>
        <taxon>Cladocera</taxon>
        <taxon>Anomopoda</taxon>
        <taxon>Daphniidae</taxon>
        <taxon>Daphnia</taxon>
    </lineage>
</organism>
<dbReference type="GO" id="GO:0030424">
    <property type="term" value="C:axon"/>
    <property type="evidence" value="ECO:0007669"/>
    <property type="project" value="TreeGrafter"/>
</dbReference>
<feature type="region of interest" description="Disordered" evidence="1">
    <location>
        <begin position="382"/>
        <end position="462"/>
    </location>
</feature>
<dbReference type="Gene3D" id="1.20.900.10">
    <property type="entry name" value="Dbl homology (DH) domain"/>
    <property type="match status" value="1"/>
</dbReference>
<feature type="compositionally biased region" description="Basic residues" evidence="1">
    <location>
        <begin position="406"/>
        <end position="423"/>
    </location>
</feature>
<dbReference type="SMART" id="SM00233">
    <property type="entry name" value="PH"/>
    <property type="match status" value="1"/>
</dbReference>